<dbReference type="OrthoDB" id="1911848at2759"/>
<protein>
    <recommendedName>
        <fullName evidence="1">Protein kinase domain-containing protein</fullName>
    </recommendedName>
</protein>
<dbReference type="InterPro" id="IPR000719">
    <property type="entry name" value="Prot_kinase_dom"/>
</dbReference>
<feature type="domain" description="Protein kinase" evidence="1">
    <location>
        <begin position="273"/>
        <end position="586"/>
    </location>
</feature>
<evidence type="ECO:0000313" key="3">
    <source>
        <dbReference type="Proteomes" id="UP000224634"/>
    </source>
</evidence>
<dbReference type="InterPro" id="IPR038305">
    <property type="entry name" value="HeLo_sf"/>
</dbReference>
<comment type="caution">
    <text evidence="2">The sequence shown here is derived from an EMBL/GenBank/DDBJ whole genome shotgun (WGS) entry which is preliminary data.</text>
</comment>
<evidence type="ECO:0000259" key="1">
    <source>
        <dbReference type="PROSITE" id="PS50011"/>
    </source>
</evidence>
<dbReference type="GO" id="GO:0004672">
    <property type="term" value="F:protein kinase activity"/>
    <property type="evidence" value="ECO:0007669"/>
    <property type="project" value="InterPro"/>
</dbReference>
<dbReference type="InterPro" id="IPR011009">
    <property type="entry name" value="Kinase-like_dom_sf"/>
</dbReference>
<gene>
    <name evidence="2" type="ORF">AJ80_06912</name>
</gene>
<dbReference type="Pfam" id="PF14479">
    <property type="entry name" value="HeLo"/>
    <property type="match status" value="1"/>
</dbReference>
<dbReference type="Gene3D" id="1.20.120.1020">
    <property type="entry name" value="Prion-inhibition and propagation, HeLo domain"/>
    <property type="match status" value="1"/>
</dbReference>
<evidence type="ECO:0000313" key="2">
    <source>
        <dbReference type="EMBL" id="PGH11947.1"/>
    </source>
</evidence>
<dbReference type="GO" id="GO:0005524">
    <property type="term" value="F:ATP binding"/>
    <property type="evidence" value="ECO:0007669"/>
    <property type="project" value="InterPro"/>
</dbReference>
<sequence length="586" mass="65579">MAEVAGLAIGTASLVFQLFELAVKSHQALYDPQKAAGSFDSLDAQLAVEKQRLIEWGNAAFVHLKPGDQASSESYLTDVIARTLKDIMSNSRRIARIRAKYLPKLETQDGDSTPQGDGTKSPASRKRYISFFQVEELFHSVNKNNGTESDKSSNANTNMADSLTTRLTLSKRKRWKWTVKDAALVEVITAELRRGNDSLFSLLPAVLRESTEQAACASVLIESDNQSMKVIANLDHPQYRDVAAAMRIRQAVMEDDQDAPASEPQCFQSVEEFPESQILLEARGNVRSLATLKSGADEDSQTGRTVLVEWKRTAAEGFSMDRQQRLMRLLQQNAIPQRFRTLHCVGSFRVSQGQHDESLGVLFDIPHTASGNIDLITLHDIISAPKKKKPPLGDRFHLAHTLANAVHELHASSWLHKNIRSANVIFFREHAETTTDATQGIPLPNRDPFLVGFDYARPAGTQEISENPELAALEVDLYHHPKYQFGREERYRPPFDVYSLGIMLLEIGAWRPVHTFQKQGQTIEAFRQRLFQHLVPRLGPEMGVIYQGAVAACLSDALDDGAGLVSQPHQTKFRRRVVDELRKCYA</sequence>
<dbReference type="PROSITE" id="PS50011">
    <property type="entry name" value="PROTEIN_KINASE_DOM"/>
    <property type="match status" value="1"/>
</dbReference>
<organism evidence="2 3">
    <name type="scientific">Polytolypa hystricis (strain UAMH7299)</name>
    <dbReference type="NCBI Taxonomy" id="1447883"/>
    <lineage>
        <taxon>Eukaryota</taxon>
        <taxon>Fungi</taxon>
        <taxon>Dikarya</taxon>
        <taxon>Ascomycota</taxon>
        <taxon>Pezizomycotina</taxon>
        <taxon>Eurotiomycetes</taxon>
        <taxon>Eurotiomycetidae</taxon>
        <taxon>Onygenales</taxon>
        <taxon>Onygenales incertae sedis</taxon>
        <taxon>Polytolypa</taxon>
    </lineage>
</organism>
<dbReference type="PANTHER" id="PTHR37542">
    <property type="entry name" value="HELO DOMAIN-CONTAINING PROTEIN-RELATED"/>
    <property type="match status" value="1"/>
</dbReference>
<proteinExistence type="predicted"/>
<name>A0A2B7XTY2_POLH7</name>
<dbReference type="InterPro" id="IPR029498">
    <property type="entry name" value="HeLo_dom"/>
</dbReference>
<dbReference type="AlphaFoldDB" id="A0A2B7XTY2"/>
<dbReference type="Gene3D" id="1.10.510.10">
    <property type="entry name" value="Transferase(Phosphotransferase) domain 1"/>
    <property type="match status" value="1"/>
</dbReference>
<keyword evidence="3" id="KW-1185">Reference proteome</keyword>
<accession>A0A2B7XTY2</accession>
<dbReference type="Proteomes" id="UP000224634">
    <property type="component" value="Unassembled WGS sequence"/>
</dbReference>
<dbReference type="InterPro" id="IPR056002">
    <property type="entry name" value="DUF7580"/>
</dbReference>
<dbReference type="SUPFAM" id="SSF56112">
    <property type="entry name" value="Protein kinase-like (PK-like)"/>
    <property type="match status" value="1"/>
</dbReference>
<reference evidence="2 3" key="1">
    <citation type="submission" date="2017-10" db="EMBL/GenBank/DDBJ databases">
        <title>Comparative genomics in systemic dimorphic fungi from Ajellomycetaceae.</title>
        <authorList>
            <person name="Munoz J.F."/>
            <person name="Mcewen J.G."/>
            <person name="Clay O.K."/>
            <person name="Cuomo C.A."/>
        </authorList>
    </citation>
    <scope>NUCLEOTIDE SEQUENCE [LARGE SCALE GENOMIC DNA]</scope>
    <source>
        <strain evidence="2 3">UAMH7299</strain>
    </source>
</reference>
<dbReference type="Pfam" id="PF24476">
    <property type="entry name" value="DUF7580"/>
    <property type="match status" value="1"/>
</dbReference>
<dbReference type="EMBL" id="PDNA01000125">
    <property type="protein sequence ID" value="PGH11947.1"/>
    <property type="molecule type" value="Genomic_DNA"/>
</dbReference>